<reference evidence="4 5" key="1">
    <citation type="submission" date="2017-02" db="EMBL/GenBank/DDBJ databases">
        <title>Pseudoalteromonas ulvae TC14 Genome.</title>
        <authorList>
            <person name="Molmeret M."/>
        </authorList>
    </citation>
    <scope>NUCLEOTIDE SEQUENCE [LARGE SCALE GENOMIC DNA]</scope>
    <source>
        <strain evidence="4">TC14</strain>
    </source>
</reference>
<gene>
    <name evidence="4" type="ORF">B1199_00685</name>
</gene>
<accession>A0A244CTA2</accession>
<dbReference type="Pfam" id="PF04245">
    <property type="entry name" value="NA37"/>
    <property type="match status" value="1"/>
</dbReference>
<dbReference type="Proteomes" id="UP000194841">
    <property type="component" value="Unassembled WGS sequence"/>
</dbReference>
<keyword evidence="5" id="KW-1185">Reference proteome</keyword>
<dbReference type="AlphaFoldDB" id="A0A244CTA2"/>
<comment type="caution">
    <text evidence="4">The sequence shown here is derived from an EMBL/GenBank/DDBJ whole genome shotgun (WGS) entry which is preliminary data.</text>
</comment>
<dbReference type="RefSeq" id="WP_086742212.1">
    <property type="nucleotide sequence ID" value="NZ_MWPV01000001.1"/>
</dbReference>
<dbReference type="EMBL" id="MWPV01000001">
    <property type="protein sequence ID" value="OUL58835.1"/>
    <property type="molecule type" value="Genomic_DNA"/>
</dbReference>
<sequence>MTTQVERLVVHYVDKKDEKIDIHLRNDEMPINDRVEVFIEQLHHAYNGKPGKGFCGFSADKNSVVASALQSYRKGDCHFWNMTEQATDVLKEELNKYAFNETGYLVFCHYRYVADDYMMIALINIKDHYTITSDLDLASSRHLDISRMQLAARINLAQWSAQPEDNRYVSFIKGRAGRKVADFFLDFLGCEEGIDAKQQSQVMLEAVEDYFAEQEFDRTEKNDLRKQVFDYCNDCVTTGSDADVVSLSDTISKGDGTSFDTFYREQRYDLEETFPVDKKTVTSMVKFSGVGGGVSVSFERKHLGDRIQYNEHTDTLLIKGIPANLKEQLQKYLSEQEDV</sequence>
<dbReference type="PANTHER" id="PTHR38772:SF1">
    <property type="entry name" value="NUCLEOID-ASSOCIATED PROTEIN YEJK"/>
    <property type="match status" value="1"/>
</dbReference>
<organism evidence="4 5">
    <name type="scientific">Pseudoalteromonas ulvae</name>
    <dbReference type="NCBI Taxonomy" id="107327"/>
    <lineage>
        <taxon>Bacteria</taxon>
        <taxon>Pseudomonadati</taxon>
        <taxon>Pseudomonadota</taxon>
        <taxon>Gammaproteobacteria</taxon>
        <taxon>Alteromonadales</taxon>
        <taxon>Pseudoalteromonadaceae</taxon>
        <taxon>Pseudoalteromonas</taxon>
    </lineage>
</organism>
<evidence type="ECO:0000256" key="2">
    <source>
        <dbReference type="ARBA" id="ARBA00009035"/>
    </source>
</evidence>
<comment type="subcellular location">
    <subcellularLocation>
        <location evidence="1">Cytoplasm</location>
        <location evidence="1">Nucleoid</location>
    </subcellularLocation>
</comment>
<evidence type="ECO:0000256" key="1">
    <source>
        <dbReference type="ARBA" id="ARBA00004453"/>
    </source>
</evidence>
<dbReference type="NCBIfam" id="NF001557">
    <property type="entry name" value="PRK00378.1"/>
    <property type="match status" value="1"/>
</dbReference>
<evidence type="ECO:0000313" key="5">
    <source>
        <dbReference type="Proteomes" id="UP000194841"/>
    </source>
</evidence>
<proteinExistence type="inferred from homology"/>
<protein>
    <submittedName>
        <fullName evidence="4">Nucleoid-associated protein YejK</fullName>
    </submittedName>
</protein>
<comment type="similarity">
    <text evidence="2">Belongs to the YejK family.</text>
</comment>
<keyword evidence="3" id="KW-0963">Cytoplasm</keyword>
<dbReference type="PANTHER" id="PTHR38772">
    <property type="match status" value="1"/>
</dbReference>
<dbReference type="InterPro" id="IPR007358">
    <property type="entry name" value="Nucleoid_associated_NdpA"/>
</dbReference>
<name>A0A244CTA2_PSEDV</name>
<dbReference type="GO" id="GO:0003727">
    <property type="term" value="F:single-stranded RNA binding"/>
    <property type="evidence" value="ECO:0007669"/>
    <property type="project" value="TreeGrafter"/>
</dbReference>
<dbReference type="OrthoDB" id="9131762at2"/>
<evidence type="ECO:0000256" key="3">
    <source>
        <dbReference type="ARBA" id="ARBA00022490"/>
    </source>
</evidence>
<dbReference type="GO" id="GO:0043590">
    <property type="term" value="C:bacterial nucleoid"/>
    <property type="evidence" value="ECO:0007669"/>
    <property type="project" value="TreeGrafter"/>
</dbReference>
<dbReference type="GO" id="GO:0003690">
    <property type="term" value="F:double-stranded DNA binding"/>
    <property type="evidence" value="ECO:0007669"/>
    <property type="project" value="TreeGrafter"/>
</dbReference>
<evidence type="ECO:0000313" key="4">
    <source>
        <dbReference type="EMBL" id="OUL58835.1"/>
    </source>
</evidence>